<protein>
    <recommendedName>
        <fullName evidence="4">SMODS and SLOG-associating 2TM effector domain-containing protein</fullName>
    </recommendedName>
</protein>
<evidence type="ECO:0008006" key="4">
    <source>
        <dbReference type="Google" id="ProtNLM"/>
    </source>
</evidence>
<keyword evidence="3" id="KW-1185">Reference proteome</keyword>
<organism evidence="2 3">
    <name type="scientific">Cyclobacterium plantarum</name>
    <dbReference type="NCBI Taxonomy" id="2716263"/>
    <lineage>
        <taxon>Bacteria</taxon>
        <taxon>Pseudomonadati</taxon>
        <taxon>Bacteroidota</taxon>
        <taxon>Cytophagia</taxon>
        <taxon>Cytophagales</taxon>
        <taxon>Cyclobacteriaceae</taxon>
        <taxon>Cyclobacterium</taxon>
    </lineage>
</organism>
<evidence type="ECO:0000313" key="2">
    <source>
        <dbReference type="EMBL" id="NHE57226.1"/>
    </source>
</evidence>
<keyword evidence="1" id="KW-1133">Transmembrane helix</keyword>
<feature type="transmembrane region" description="Helical" evidence="1">
    <location>
        <begin position="70"/>
        <end position="89"/>
    </location>
</feature>
<dbReference type="Proteomes" id="UP000649799">
    <property type="component" value="Unassembled WGS sequence"/>
</dbReference>
<accession>A0ABX0HAH6</accession>
<feature type="transmembrane region" description="Helical" evidence="1">
    <location>
        <begin position="37"/>
        <end position="58"/>
    </location>
</feature>
<dbReference type="EMBL" id="JAANYN010000004">
    <property type="protein sequence ID" value="NHE57226.1"/>
    <property type="molecule type" value="Genomic_DNA"/>
</dbReference>
<name>A0ABX0HAH6_9BACT</name>
<evidence type="ECO:0000313" key="3">
    <source>
        <dbReference type="Proteomes" id="UP000649799"/>
    </source>
</evidence>
<gene>
    <name evidence="2" type="ORF">G9Q97_10430</name>
</gene>
<keyword evidence="1" id="KW-0812">Transmembrane</keyword>
<sequence length="159" mass="18341">MDTNQLMEIQNYFANKQRDCLIQKAAYEKWLNVVTPFRWFAIIIGVVLPAFLGVTIFVDSGWVNPDNWKIICSTILLLSSIVSGLHTGLQFDSHQQECIRLSKQYESLAHKFELARIADNEEIYSQKKNLSEKYTDLIENTLTTPANWCLRRAKKEAAL</sequence>
<proteinExistence type="predicted"/>
<keyword evidence="1" id="KW-0472">Membrane</keyword>
<dbReference type="RefSeq" id="WP_166146582.1">
    <property type="nucleotide sequence ID" value="NZ_JAANYN010000004.1"/>
</dbReference>
<reference evidence="2 3" key="1">
    <citation type="submission" date="2020-03" db="EMBL/GenBank/DDBJ databases">
        <title>Cyclobacterium plantarum sp. nov., a marine bacterium isolated from a coastal-marine wetland.</title>
        <authorList>
            <person name="Sanchez-Porro C."/>
            <person name="Ventosa A."/>
            <person name="Amoozegar M."/>
        </authorList>
    </citation>
    <scope>NUCLEOTIDE SEQUENCE [LARGE SCALE GENOMIC DNA]</scope>
    <source>
        <strain evidence="2 3">GBPx2</strain>
    </source>
</reference>
<evidence type="ECO:0000256" key="1">
    <source>
        <dbReference type="SAM" id="Phobius"/>
    </source>
</evidence>
<comment type="caution">
    <text evidence="2">The sequence shown here is derived from an EMBL/GenBank/DDBJ whole genome shotgun (WGS) entry which is preliminary data.</text>
</comment>